<protein>
    <submittedName>
        <fullName evidence="7">Uncharacterized protein</fullName>
    </submittedName>
</protein>
<evidence type="ECO:0000256" key="1">
    <source>
        <dbReference type="ARBA" id="ARBA00004123"/>
    </source>
</evidence>
<evidence type="ECO:0000256" key="4">
    <source>
        <dbReference type="ARBA" id="ARBA00023242"/>
    </source>
</evidence>
<dbReference type="PANTHER" id="PTHR21213">
    <property type="entry name" value="GEO09665P1-RELATED"/>
    <property type="match status" value="1"/>
</dbReference>
<feature type="compositionally biased region" description="Basic residues" evidence="5">
    <location>
        <begin position="1"/>
        <end position="11"/>
    </location>
</feature>
<accession>A0A5N5KHC8</accession>
<reference evidence="8" key="1">
    <citation type="journal article" date="2019" name="Gigascience">
        <title>De novo genome assembly of the endangered Acer yangbiense, a plant species with extremely small populations endemic to Yunnan Province, China.</title>
        <authorList>
            <person name="Yang J."/>
            <person name="Wariss H.M."/>
            <person name="Tao L."/>
            <person name="Zhang R."/>
            <person name="Yun Q."/>
            <person name="Hollingsworth P."/>
            <person name="Dao Z."/>
            <person name="Luo G."/>
            <person name="Guo H."/>
            <person name="Ma Y."/>
            <person name="Sun W."/>
        </authorList>
    </citation>
    <scope>NUCLEOTIDE SEQUENCE [LARGE SCALE GENOMIC DNA]</scope>
    <source>
        <strain evidence="8">cv. br00</strain>
    </source>
</reference>
<organism evidence="7 8">
    <name type="scientific">Salix brachista</name>
    <dbReference type="NCBI Taxonomy" id="2182728"/>
    <lineage>
        <taxon>Eukaryota</taxon>
        <taxon>Viridiplantae</taxon>
        <taxon>Streptophyta</taxon>
        <taxon>Embryophyta</taxon>
        <taxon>Tracheophyta</taxon>
        <taxon>Spermatophyta</taxon>
        <taxon>Magnoliopsida</taxon>
        <taxon>eudicotyledons</taxon>
        <taxon>Gunneridae</taxon>
        <taxon>Pentapetalae</taxon>
        <taxon>rosids</taxon>
        <taxon>fabids</taxon>
        <taxon>Malpighiales</taxon>
        <taxon>Salicaceae</taxon>
        <taxon>Saliceae</taxon>
        <taxon>Salix</taxon>
    </lineage>
</organism>
<evidence type="ECO:0000313" key="8">
    <source>
        <dbReference type="Proteomes" id="UP000326939"/>
    </source>
</evidence>
<keyword evidence="3" id="KW-0963">Cytoplasm</keyword>
<keyword evidence="6" id="KW-1133">Transmembrane helix</keyword>
<keyword evidence="4" id="KW-0539">Nucleus</keyword>
<name>A0A5N5KHC8_9ROSI</name>
<comment type="subcellular location">
    <subcellularLocation>
        <location evidence="2">Cytoplasm</location>
    </subcellularLocation>
    <subcellularLocation>
        <location evidence="1">Nucleus</location>
    </subcellularLocation>
</comment>
<comment type="caution">
    <text evidence="7">The sequence shown here is derived from an EMBL/GenBank/DDBJ whole genome shotgun (WGS) entry which is preliminary data.</text>
</comment>
<evidence type="ECO:0000256" key="2">
    <source>
        <dbReference type="ARBA" id="ARBA00004496"/>
    </source>
</evidence>
<feature type="region of interest" description="Disordered" evidence="5">
    <location>
        <begin position="1"/>
        <end position="48"/>
    </location>
</feature>
<dbReference type="EMBL" id="VDCV01000013">
    <property type="protein sequence ID" value="KAB5529769.1"/>
    <property type="molecule type" value="Genomic_DNA"/>
</dbReference>
<evidence type="ECO:0000256" key="6">
    <source>
        <dbReference type="SAM" id="Phobius"/>
    </source>
</evidence>
<feature type="transmembrane region" description="Helical" evidence="6">
    <location>
        <begin position="247"/>
        <end position="269"/>
    </location>
</feature>
<dbReference type="AlphaFoldDB" id="A0A5N5KHC8"/>
<evidence type="ECO:0000256" key="5">
    <source>
        <dbReference type="SAM" id="MobiDB-lite"/>
    </source>
</evidence>
<dbReference type="PANTHER" id="PTHR21213:SF0">
    <property type="entry name" value="ZINC FINGER PROTEIN 706"/>
    <property type="match status" value="1"/>
</dbReference>
<gene>
    <name evidence="7" type="ORF">DKX38_019850</name>
</gene>
<keyword evidence="8" id="KW-1185">Reference proteome</keyword>
<proteinExistence type="predicted"/>
<keyword evidence="6" id="KW-0812">Transmembrane</keyword>
<dbReference type="InterPro" id="IPR045230">
    <property type="entry name" value="MBS1/2-like"/>
</dbReference>
<evidence type="ECO:0000313" key="7">
    <source>
        <dbReference type="EMBL" id="KAB5529769.1"/>
    </source>
</evidence>
<dbReference type="SUPFAM" id="SSF118359">
    <property type="entry name" value="Expressed protein At2g23090/F21P24.15"/>
    <property type="match status" value="1"/>
</dbReference>
<evidence type="ECO:0000256" key="3">
    <source>
        <dbReference type="ARBA" id="ARBA00022490"/>
    </source>
</evidence>
<sequence>MTGKAKPKKHTAKEIAAKVDAATTSRGGGKAGQADRTGIEKGGHAKYECPHCKTTAPDVKTMQIHHDARHPKLPFDEEKIVNRHASAAADSSKSRPGHVCGVLMIAVTVMFSRMMLFGDIVVIVLPKNPSVSPVPPPTSTALSEPRRRYTESYPQDNTGFLDAHSNYKLFQLYFLNMNVFCSAVSSSSFDSLQCGKIPFHLQRVHRLGEANVSSKDDKGALSGITEEEPTYVGKDALGSLAKVAKRVVIVLLESWVSGLMVMWVSGFIMHYPIHADLEMDTDLEPAAAAILQQPCSETAAEIHSTTGAAAGNFPPTAVAPVAAAPPCPLNLRGNGEAAFNVMRVFWDVLITMAALTSEVSSEPLSAILSRTTEKRKKNIKLVVVLRSL</sequence>
<keyword evidence="6" id="KW-0472">Membrane</keyword>
<dbReference type="GO" id="GO:0005634">
    <property type="term" value="C:nucleus"/>
    <property type="evidence" value="ECO:0007669"/>
    <property type="project" value="UniProtKB-SubCell"/>
</dbReference>
<dbReference type="GO" id="GO:0005737">
    <property type="term" value="C:cytoplasm"/>
    <property type="evidence" value="ECO:0007669"/>
    <property type="project" value="UniProtKB-SubCell"/>
</dbReference>
<dbReference type="Proteomes" id="UP000326939">
    <property type="component" value="Chromosome 13"/>
</dbReference>
<feature type="compositionally biased region" description="Basic and acidic residues" evidence="5">
    <location>
        <begin position="37"/>
        <end position="48"/>
    </location>
</feature>